<feature type="binding site" evidence="14 15">
    <location>
        <position position="87"/>
    </location>
    <ligand>
        <name>ATP</name>
        <dbReference type="ChEBI" id="CHEBI:30616"/>
    </ligand>
</feature>
<gene>
    <name evidence="14" type="primary">ndk</name>
    <name evidence="19" type="ORF">DFP85_11719</name>
</gene>
<keyword evidence="11 14" id="KW-0067">ATP-binding</keyword>
<dbReference type="Pfam" id="PF00334">
    <property type="entry name" value="NDK"/>
    <property type="match status" value="1"/>
</dbReference>
<dbReference type="EMBL" id="SNZJ01000017">
    <property type="protein sequence ID" value="TDR51426.1"/>
    <property type="molecule type" value="Genomic_DNA"/>
</dbReference>
<comment type="catalytic activity">
    <reaction evidence="14 17">
        <text>a 2'-deoxyribonucleoside 5'-diphosphate + ATP = a 2'-deoxyribonucleoside 5'-triphosphate + ADP</text>
        <dbReference type="Rhea" id="RHEA:44640"/>
        <dbReference type="ChEBI" id="CHEBI:30616"/>
        <dbReference type="ChEBI" id="CHEBI:61560"/>
        <dbReference type="ChEBI" id="CHEBI:73316"/>
        <dbReference type="ChEBI" id="CHEBI:456216"/>
        <dbReference type="EC" id="2.7.4.6"/>
    </reaction>
</comment>
<dbReference type="InterPro" id="IPR036850">
    <property type="entry name" value="NDK-like_dom_sf"/>
</dbReference>
<feature type="binding site" evidence="14 15">
    <location>
        <position position="93"/>
    </location>
    <ligand>
        <name>ATP</name>
        <dbReference type="ChEBI" id="CHEBI:30616"/>
    </ligand>
</feature>
<evidence type="ECO:0000256" key="9">
    <source>
        <dbReference type="ARBA" id="ARBA00022741"/>
    </source>
</evidence>
<dbReference type="GO" id="GO:0006228">
    <property type="term" value="P:UTP biosynthetic process"/>
    <property type="evidence" value="ECO:0007669"/>
    <property type="project" value="UniProtKB-UniRule"/>
</dbReference>
<dbReference type="PANTHER" id="PTHR46161:SF3">
    <property type="entry name" value="NUCLEOSIDE DIPHOSPHATE KINASE DDB_G0292928-RELATED"/>
    <property type="match status" value="1"/>
</dbReference>
<keyword evidence="8 14" id="KW-0479">Metal-binding</keyword>
<evidence type="ECO:0000256" key="3">
    <source>
        <dbReference type="ARBA" id="ARBA00012966"/>
    </source>
</evidence>
<keyword evidence="7 14" id="KW-0808">Transferase</keyword>
<dbReference type="CDD" id="cd04413">
    <property type="entry name" value="NDPk_I"/>
    <property type="match status" value="1"/>
</dbReference>
<evidence type="ECO:0000256" key="4">
    <source>
        <dbReference type="ARBA" id="ARBA00017632"/>
    </source>
</evidence>
<comment type="subcellular location">
    <subcellularLocation>
        <location evidence="1 14">Cytoplasm</location>
    </subcellularLocation>
</comment>
<comment type="subunit">
    <text evidence="14">Homotetramer.</text>
</comment>
<dbReference type="InterPro" id="IPR023005">
    <property type="entry name" value="Nucleoside_diP_kinase_AS"/>
</dbReference>
<dbReference type="PRINTS" id="PR01243">
    <property type="entry name" value="NUCDPKINASE"/>
</dbReference>
<evidence type="ECO:0000313" key="20">
    <source>
        <dbReference type="Proteomes" id="UP000295212"/>
    </source>
</evidence>
<evidence type="ECO:0000256" key="2">
    <source>
        <dbReference type="ARBA" id="ARBA00008142"/>
    </source>
</evidence>
<keyword evidence="12 14" id="KW-0460">Magnesium</keyword>
<protein>
    <recommendedName>
        <fullName evidence="4 14">Nucleoside diphosphate kinase</fullName>
        <shortName evidence="14">NDK</shortName>
        <shortName evidence="14">NDP kinase</shortName>
        <ecNumber evidence="3 14">2.7.4.6</ecNumber>
    </recommendedName>
    <alternativeName>
        <fullName evidence="14">Nucleoside-2-P kinase</fullName>
    </alternativeName>
</protein>
<dbReference type="RefSeq" id="WP_133636974.1">
    <property type="nucleotide sequence ID" value="NZ_SNZJ01000017.1"/>
</dbReference>
<evidence type="ECO:0000256" key="14">
    <source>
        <dbReference type="HAMAP-Rule" id="MF_00451"/>
    </source>
</evidence>
<evidence type="ECO:0000256" key="5">
    <source>
        <dbReference type="ARBA" id="ARBA00022490"/>
    </source>
</evidence>
<dbReference type="SUPFAM" id="SSF54919">
    <property type="entry name" value="Nucleoside diphosphate kinase, NDK"/>
    <property type="match status" value="1"/>
</dbReference>
<keyword evidence="9 14" id="KW-0547">Nucleotide-binding</keyword>
<evidence type="ECO:0000256" key="16">
    <source>
        <dbReference type="RuleBase" id="RU004011"/>
    </source>
</evidence>
<dbReference type="Gene3D" id="3.30.70.141">
    <property type="entry name" value="Nucleoside diphosphate kinase-like domain"/>
    <property type="match status" value="1"/>
</dbReference>
<evidence type="ECO:0000259" key="18">
    <source>
        <dbReference type="SMART" id="SM00562"/>
    </source>
</evidence>
<evidence type="ECO:0000256" key="12">
    <source>
        <dbReference type="ARBA" id="ARBA00022842"/>
    </source>
</evidence>
<keyword evidence="6 14" id="KW-0597">Phosphoprotein</keyword>
<evidence type="ECO:0000256" key="6">
    <source>
        <dbReference type="ARBA" id="ARBA00022553"/>
    </source>
</evidence>
<dbReference type="FunFam" id="3.30.70.141:FF:000001">
    <property type="entry name" value="Nucleoside diphosphate kinase"/>
    <property type="match status" value="1"/>
</dbReference>
<evidence type="ECO:0000256" key="7">
    <source>
        <dbReference type="ARBA" id="ARBA00022679"/>
    </source>
</evidence>
<feature type="active site" description="Pros-phosphohistidine intermediate" evidence="14 15">
    <location>
        <position position="117"/>
    </location>
</feature>
<dbReference type="OrthoDB" id="9801161at2"/>
<dbReference type="PANTHER" id="PTHR46161">
    <property type="entry name" value="NUCLEOSIDE DIPHOSPHATE KINASE"/>
    <property type="match status" value="1"/>
</dbReference>
<dbReference type="GO" id="GO:0006183">
    <property type="term" value="P:GTP biosynthetic process"/>
    <property type="evidence" value="ECO:0007669"/>
    <property type="project" value="UniProtKB-UniRule"/>
</dbReference>
<dbReference type="AlphaFoldDB" id="A0A4V3DP89"/>
<keyword evidence="5 14" id="KW-0963">Cytoplasm</keyword>
<evidence type="ECO:0000256" key="15">
    <source>
        <dbReference type="PROSITE-ProRule" id="PRU00706"/>
    </source>
</evidence>
<comment type="cofactor">
    <cofactor evidence="14">
        <name>Mg(2+)</name>
        <dbReference type="ChEBI" id="CHEBI:18420"/>
    </cofactor>
</comment>
<comment type="similarity">
    <text evidence="2 14 15 16">Belongs to the NDK family.</text>
</comment>
<comment type="caution">
    <text evidence="19">The sequence shown here is derived from an EMBL/GenBank/DDBJ whole genome shotgun (WGS) entry which is preliminary data.</text>
</comment>
<dbReference type="GO" id="GO:0005737">
    <property type="term" value="C:cytoplasm"/>
    <property type="evidence" value="ECO:0007669"/>
    <property type="project" value="UniProtKB-SubCell"/>
</dbReference>
<dbReference type="GO" id="GO:0046872">
    <property type="term" value="F:metal ion binding"/>
    <property type="evidence" value="ECO:0007669"/>
    <property type="project" value="UniProtKB-KW"/>
</dbReference>
<proteinExistence type="inferred from homology"/>
<dbReference type="InterPro" id="IPR001564">
    <property type="entry name" value="Nucleoside_diP_kinase"/>
</dbReference>
<organism evidence="19 20">
    <name type="scientific">Halomonas ventosae</name>
    <dbReference type="NCBI Taxonomy" id="229007"/>
    <lineage>
        <taxon>Bacteria</taxon>
        <taxon>Pseudomonadati</taxon>
        <taxon>Pseudomonadota</taxon>
        <taxon>Gammaproteobacteria</taxon>
        <taxon>Oceanospirillales</taxon>
        <taxon>Halomonadaceae</taxon>
        <taxon>Halomonas</taxon>
    </lineage>
</organism>
<dbReference type="HAMAP" id="MF_00451">
    <property type="entry name" value="NDP_kinase"/>
    <property type="match status" value="1"/>
</dbReference>
<keyword evidence="10 14" id="KW-0418">Kinase</keyword>
<evidence type="ECO:0000256" key="17">
    <source>
        <dbReference type="RuleBase" id="RU004013"/>
    </source>
</evidence>
<evidence type="ECO:0000256" key="8">
    <source>
        <dbReference type="ARBA" id="ARBA00022723"/>
    </source>
</evidence>
<dbReference type="SMART" id="SM00562">
    <property type="entry name" value="NDK"/>
    <property type="match status" value="1"/>
</dbReference>
<dbReference type="GO" id="GO:0005524">
    <property type="term" value="F:ATP binding"/>
    <property type="evidence" value="ECO:0007669"/>
    <property type="project" value="UniProtKB-UniRule"/>
</dbReference>
<comment type="catalytic activity">
    <reaction evidence="14">
        <text>a ribonucleoside 5'-diphosphate + ATP = a ribonucleoside 5'-triphosphate + ADP</text>
        <dbReference type="Rhea" id="RHEA:18113"/>
        <dbReference type="ChEBI" id="CHEBI:30616"/>
        <dbReference type="ChEBI" id="CHEBI:57930"/>
        <dbReference type="ChEBI" id="CHEBI:61557"/>
        <dbReference type="ChEBI" id="CHEBI:456216"/>
        <dbReference type="EC" id="2.7.4.6"/>
    </reaction>
</comment>
<keyword evidence="13 14" id="KW-0546">Nucleotide metabolism</keyword>
<evidence type="ECO:0000256" key="11">
    <source>
        <dbReference type="ARBA" id="ARBA00022840"/>
    </source>
</evidence>
<feature type="binding site" evidence="14 15">
    <location>
        <position position="114"/>
    </location>
    <ligand>
        <name>ATP</name>
        <dbReference type="ChEBI" id="CHEBI:30616"/>
    </ligand>
</feature>
<evidence type="ECO:0000256" key="13">
    <source>
        <dbReference type="ARBA" id="ARBA00023080"/>
    </source>
</evidence>
<dbReference type="PROSITE" id="PS00469">
    <property type="entry name" value="NDPK"/>
    <property type="match status" value="1"/>
</dbReference>
<feature type="binding site" evidence="14 15">
    <location>
        <position position="11"/>
    </location>
    <ligand>
        <name>ATP</name>
        <dbReference type="ChEBI" id="CHEBI:30616"/>
    </ligand>
</feature>
<sequence length="142" mass="15400">MANQRTLSIIKPDAVAKNVIGEIESRFEKGGLKIVAAKMLQLSEEKAGGFYAEHKERPFFKDLVGFMTSGPVIVQVLEGEDAIAKNRDLMGATNPKEAAPGTIRADFAETIDANAVHGSDSPESAEREIAYFFEADEICPRG</sequence>
<accession>A0A4V3DP89</accession>
<dbReference type="NCBIfam" id="NF001908">
    <property type="entry name" value="PRK00668.1"/>
    <property type="match status" value="1"/>
</dbReference>
<dbReference type="Proteomes" id="UP000295212">
    <property type="component" value="Unassembled WGS sequence"/>
</dbReference>
<comment type="function">
    <text evidence="14">Major role in the synthesis of nucleoside triphosphates other than ATP. The ATP gamma phosphate is transferred to the NDP beta phosphate via a ping-pong mechanism, using a phosphorylated active-site intermediate.</text>
</comment>
<feature type="binding site" evidence="14 15">
    <location>
        <position position="104"/>
    </location>
    <ligand>
        <name>ATP</name>
        <dbReference type="ChEBI" id="CHEBI:30616"/>
    </ligand>
</feature>
<evidence type="ECO:0000256" key="1">
    <source>
        <dbReference type="ARBA" id="ARBA00004496"/>
    </source>
</evidence>
<dbReference type="EC" id="2.7.4.6" evidence="3 14"/>
<reference evidence="19 20" key="1">
    <citation type="submission" date="2019-03" db="EMBL/GenBank/DDBJ databases">
        <title>Genomic Encyclopedia of Type Strains, Phase III (KMG-III): the genomes of soil and plant-associated and newly described type strains.</title>
        <authorList>
            <person name="Whitman W."/>
        </authorList>
    </citation>
    <scope>NUCLEOTIDE SEQUENCE [LARGE SCALE GENOMIC DNA]</scope>
    <source>
        <strain evidence="19 20">CECT 5797</strain>
    </source>
</reference>
<feature type="domain" description="Nucleoside diphosphate kinase-like" evidence="18">
    <location>
        <begin position="3"/>
        <end position="140"/>
    </location>
</feature>
<dbReference type="InterPro" id="IPR034907">
    <property type="entry name" value="NDK-like_dom"/>
</dbReference>
<dbReference type="PROSITE" id="PS51374">
    <property type="entry name" value="NDPK_LIKE"/>
    <property type="match status" value="1"/>
</dbReference>
<name>A0A4V3DP89_9GAMM</name>
<feature type="binding site" evidence="14 15">
    <location>
        <position position="59"/>
    </location>
    <ligand>
        <name>ATP</name>
        <dbReference type="ChEBI" id="CHEBI:30616"/>
    </ligand>
</feature>
<dbReference type="GO" id="GO:0006241">
    <property type="term" value="P:CTP biosynthetic process"/>
    <property type="evidence" value="ECO:0007669"/>
    <property type="project" value="UniProtKB-UniRule"/>
</dbReference>
<dbReference type="GO" id="GO:0004550">
    <property type="term" value="F:nucleoside diphosphate kinase activity"/>
    <property type="evidence" value="ECO:0007669"/>
    <property type="project" value="UniProtKB-UniRule"/>
</dbReference>
<evidence type="ECO:0000256" key="10">
    <source>
        <dbReference type="ARBA" id="ARBA00022777"/>
    </source>
</evidence>
<evidence type="ECO:0000313" key="19">
    <source>
        <dbReference type="EMBL" id="TDR51426.1"/>
    </source>
</evidence>